<evidence type="ECO:0000256" key="2">
    <source>
        <dbReference type="ARBA" id="ARBA00008661"/>
    </source>
</evidence>
<comment type="caution">
    <text evidence="12">The sequence shown here is derived from an EMBL/GenBank/DDBJ whole genome shotgun (WGS) entry which is preliminary data.</text>
</comment>
<evidence type="ECO:0000256" key="6">
    <source>
        <dbReference type="ARBA" id="ARBA00022968"/>
    </source>
</evidence>
<keyword evidence="4" id="KW-0808">Transferase</keyword>
<evidence type="ECO:0000256" key="5">
    <source>
        <dbReference type="ARBA" id="ARBA00022692"/>
    </source>
</evidence>
<evidence type="ECO:0000313" key="13">
    <source>
        <dbReference type="Proteomes" id="UP001642483"/>
    </source>
</evidence>
<comment type="similarity">
    <text evidence="2">Belongs to the glycosyltransferase 31 family.</text>
</comment>
<evidence type="ECO:0000259" key="11">
    <source>
        <dbReference type="Pfam" id="PF02434"/>
    </source>
</evidence>
<evidence type="ECO:0000256" key="4">
    <source>
        <dbReference type="ARBA" id="ARBA00022679"/>
    </source>
</evidence>
<comment type="subcellular location">
    <subcellularLocation>
        <location evidence="9">Endomembrane system</location>
        <topology evidence="9">Single-pass membrane protein</topology>
    </subcellularLocation>
    <subcellularLocation>
        <location evidence="1">Membrane</location>
        <topology evidence="1">Single-pass type II membrane protein</topology>
    </subcellularLocation>
</comment>
<evidence type="ECO:0000256" key="7">
    <source>
        <dbReference type="ARBA" id="ARBA00022989"/>
    </source>
</evidence>
<evidence type="ECO:0000313" key="12">
    <source>
        <dbReference type="EMBL" id="CAK8684413.1"/>
    </source>
</evidence>
<evidence type="ECO:0000256" key="8">
    <source>
        <dbReference type="ARBA" id="ARBA00023136"/>
    </source>
</evidence>
<dbReference type="InterPro" id="IPR003378">
    <property type="entry name" value="Fringe-like_glycosylTrfase"/>
</dbReference>
<feature type="domain" description="Fringe-like glycosyltransferase" evidence="11">
    <location>
        <begin position="166"/>
        <end position="419"/>
    </location>
</feature>
<evidence type="ECO:0000256" key="10">
    <source>
        <dbReference type="SAM" id="Phobius"/>
    </source>
</evidence>
<dbReference type="Proteomes" id="UP001642483">
    <property type="component" value="Unassembled WGS sequence"/>
</dbReference>
<reference evidence="12 13" key="1">
    <citation type="submission" date="2024-02" db="EMBL/GenBank/DDBJ databases">
        <authorList>
            <person name="Daric V."/>
            <person name="Darras S."/>
        </authorList>
    </citation>
    <scope>NUCLEOTIDE SEQUENCE [LARGE SCALE GENOMIC DNA]</scope>
</reference>
<evidence type="ECO:0000256" key="1">
    <source>
        <dbReference type="ARBA" id="ARBA00004606"/>
    </source>
</evidence>
<evidence type="ECO:0000256" key="3">
    <source>
        <dbReference type="ARBA" id="ARBA00022676"/>
    </source>
</evidence>
<dbReference type="Pfam" id="PF02434">
    <property type="entry name" value="Fringe"/>
    <property type="match status" value="1"/>
</dbReference>
<proteinExistence type="inferred from homology"/>
<organism evidence="12 13">
    <name type="scientific">Clavelina lepadiformis</name>
    <name type="common">Light-bulb sea squirt</name>
    <name type="synonym">Ascidia lepadiformis</name>
    <dbReference type="NCBI Taxonomy" id="159417"/>
    <lineage>
        <taxon>Eukaryota</taxon>
        <taxon>Metazoa</taxon>
        <taxon>Chordata</taxon>
        <taxon>Tunicata</taxon>
        <taxon>Ascidiacea</taxon>
        <taxon>Aplousobranchia</taxon>
        <taxon>Clavelinidae</taxon>
        <taxon>Clavelina</taxon>
    </lineage>
</organism>
<keyword evidence="8 10" id="KW-0472">Membrane</keyword>
<keyword evidence="6" id="KW-0735">Signal-anchor</keyword>
<keyword evidence="3" id="KW-0328">Glycosyltransferase</keyword>
<dbReference type="EMBL" id="CAWYQH010000097">
    <property type="protein sequence ID" value="CAK8684413.1"/>
    <property type="molecule type" value="Genomic_DNA"/>
</dbReference>
<feature type="transmembrane region" description="Helical" evidence="10">
    <location>
        <begin position="12"/>
        <end position="37"/>
    </location>
</feature>
<dbReference type="Gene3D" id="3.90.550.50">
    <property type="match status" value="1"/>
</dbReference>
<name>A0ABP0FXU0_CLALP</name>
<gene>
    <name evidence="12" type="ORF">CVLEPA_LOCUS15399</name>
</gene>
<sequence>MLCRPVSRSSHHVTVLVLKFSACLTLLNLCVTLVLLVTKPQNITVVQSLYSRSSNGEQLDDQTQSKIVRYTHWLREALAEEERDSSLNPDAVKNARPNVPLRHFTQSDLLDSDYLNASEVRRWMEPTGFYQQIMQSIMGRWDVNQAVKQSKNAADSTDSFLSDIGSVYFSVRTTHSNYFTRLALMLDTWITVARSHVRIVADVEDKSLLDTLAKKFEGQHPKMIFTDCPQNSHSKWALLCKTYWEFQEFLRQPSTQKSWFCHFDDDTFVNVHALLAMLRHFNSNLPFYIGRSPSQRAIITRVYDTKSSNKPQYLEKEDIYAITDKSKLVAFHFALGGAGYCLSRRLVHEMAPYLQTQTFVTTAASISLPDDCVIGYIITHLLNVSLTDSDVMHSQFEPMTSMRNEELIGQVTFSFNQSQSFVSRIAGDYNDLEMGRNDTVASSINTSYDYSRIKNFFSFYKEYFFQYLNRVS</sequence>
<dbReference type="PANTHER" id="PTHR10811">
    <property type="entry name" value="FRINGE-RELATED"/>
    <property type="match status" value="1"/>
</dbReference>
<keyword evidence="5 10" id="KW-0812">Transmembrane</keyword>
<protein>
    <recommendedName>
        <fullName evidence="11">Fringe-like glycosyltransferase domain-containing protein</fullName>
    </recommendedName>
</protein>
<evidence type="ECO:0000256" key="9">
    <source>
        <dbReference type="ARBA" id="ARBA00037847"/>
    </source>
</evidence>
<keyword evidence="13" id="KW-1185">Reference proteome</keyword>
<accession>A0ABP0FXU0</accession>
<keyword evidence="7 10" id="KW-1133">Transmembrane helix</keyword>